<protein>
    <submittedName>
        <fullName evidence="1">Toll-like receptor 2</fullName>
    </submittedName>
</protein>
<gene>
    <name evidence="1" type="ORF">Fcan01_18954</name>
</gene>
<reference evidence="1 2" key="1">
    <citation type="submission" date="2015-12" db="EMBL/GenBank/DDBJ databases">
        <title>The genome of Folsomia candida.</title>
        <authorList>
            <person name="Faddeeva A."/>
            <person name="Derks M.F."/>
            <person name="Anvar Y."/>
            <person name="Smit S."/>
            <person name="Van Straalen N."/>
            <person name="Roelofs D."/>
        </authorList>
    </citation>
    <scope>NUCLEOTIDE SEQUENCE [LARGE SCALE GENOMIC DNA]</scope>
    <source>
        <strain evidence="1 2">VU population</strain>
        <tissue evidence="1">Whole body</tissue>
    </source>
</reference>
<keyword evidence="2" id="KW-1185">Reference proteome</keyword>
<dbReference type="Proteomes" id="UP000198287">
    <property type="component" value="Unassembled WGS sequence"/>
</dbReference>
<organism evidence="1 2">
    <name type="scientific">Folsomia candida</name>
    <name type="common">Springtail</name>
    <dbReference type="NCBI Taxonomy" id="158441"/>
    <lineage>
        <taxon>Eukaryota</taxon>
        <taxon>Metazoa</taxon>
        <taxon>Ecdysozoa</taxon>
        <taxon>Arthropoda</taxon>
        <taxon>Hexapoda</taxon>
        <taxon>Collembola</taxon>
        <taxon>Entomobryomorpha</taxon>
        <taxon>Isotomoidea</taxon>
        <taxon>Isotomidae</taxon>
        <taxon>Proisotominae</taxon>
        <taxon>Folsomia</taxon>
    </lineage>
</organism>
<dbReference type="EMBL" id="LNIX01000016">
    <property type="protein sequence ID" value="OXA46164.1"/>
    <property type="molecule type" value="Genomic_DNA"/>
</dbReference>
<proteinExistence type="predicted"/>
<evidence type="ECO:0000313" key="2">
    <source>
        <dbReference type="Proteomes" id="UP000198287"/>
    </source>
</evidence>
<name>A0A226DMU2_FOLCA</name>
<accession>A0A226DMU2</accession>
<comment type="caution">
    <text evidence="1">The sequence shown here is derived from an EMBL/GenBank/DDBJ whole genome shotgun (WGS) entry which is preliminary data.</text>
</comment>
<dbReference type="AlphaFoldDB" id="A0A226DMU2"/>
<keyword evidence="1" id="KW-0675">Receptor</keyword>
<sequence>MPKVTDLCDKIRHNLNLQSNSSRKQGNFRNSRKRCSLYSDKVPTNAAISEALRNPLILEAIFGKLTLPALKRARLVCHDWNDVAGTLLGKRAYLHVNKVVSFKSAATLSEVTPVHDEVIRRLLISYKFAPSVPAEQKALVVTNALSSVAQKGSQSTREIKFRVAEKEFIPAFLEGIRLFGATKIEKIYLSNIWPPRNDYAIPAQTYQKLPPQDHLTFIKFKIFIQDEPPRAFGPYEFQPFLQIWIDAATNLTSLDVTTNFYPNLEGCKNLKFLRYKFVRMASYYGWYPDLDFAKVAKMLGQVKDSLIELELEHTILGATGEIQTLAEVPVLSKLTRLAIPSINIYRIRDFFDHDHLPKLKSVSVNERIMPSSLLCHLNLWQRHTGVRSLSLDLCTLGGTDYAEEFVDVFPAVKEFHLRAEVSFHTTLSDINEILGPWQKWDLERVKVHVKLFGDFSLLVDILKAVSELKGVKSIQFSDIFLKGDTFSPFVEDVILDSGGFKSVEISGCWGKGIVERIQPIFKASGAPVRLVRDDISNNIGYRIYN</sequence>
<evidence type="ECO:0000313" key="1">
    <source>
        <dbReference type="EMBL" id="OXA46164.1"/>
    </source>
</evidence>
<dbReference type="SUPFAM" id="SSF52047">
    <property type="entry name" value="RNI-like"/>
    <property type="match status" value="1"/>
</dbReference>